<evidence type="ECO:0000313" key="3">
    <source>
        <dbReference type="Proteomes" id="UP001333710"/>
    </source>
</evidence>
<feature type="region of interest" description="Disordered" evidence="1">
    <location>
        <begin position="281"/>
        <end position="306"/>
    </location>
</feature>
<keyword evidence="3" id="KW-1185">Reference proteome</keyword>
<accession>A0AA48KQF2</accession>
<sequence length="801" mass="87308">MSNVPPSGNIASSQLTASSNIANATSNNAFKTITNVGTTATVIASTNAQLTLNLPSGKFSVPAAKIPASLETGKAVSFTINPESSANLLDINAKYTQQRLALTPQQSDQVIQTILRNPGSLAPMPALKGTVLSTQANGIQVNVNGQILHLAVKNPREYQPGQVLKLELNSGTLGWESKITVPNKQETVRLPAPETQKLLQKLPTNNKIELTDSGQQKVRSLLNQITDSQIPIKFERVQFKGNHDRLVAHLDFGSKPIVSIPLSNKQSAELQALQQKPELSDQFKNSNTGKQLSDTSVQKRNAPATDVQQSNNVTYKIPLNKTPDVSPDIDKTIIDSQKQFSELKIKAPIAEIKISEQKALLQATNRIANQLPDQVSNSDDKQIQRQIKNPDTHEVKSQIANRDANQAQGQAKSRDTNEIQGQTTNHGTNQSPLEIKTKLSNSAQQILQTLKALGAGGSNELQKTIFNNIEKLLNTDNSKTNSPLTSVQGPTKVNEVFQAMRTLVEHTNKSGEADLKNLISAIGEINKSPNIAEGLKSHINNMVAVPNVDKNVSSLPEPTSIKHLLQTPALPVTPLSLVSAPSGGMVAGLINLLQVSLAARLNRTNSDLNEKISSTLSQLISAPVKSPAQQKSGSAGLKDLSQLEQKHNLVKLLGDLINQHSKQKLQNAERTLQGQENFYYVLPFRQSEHHSPPELLISREKPDEQEATSDKGEARAWLLTMKLSIGDLGELLTKTKVNDEALHVDCYTSNEELKNKVLEHLPLLKKRFDSLGLNLEIGRCERGNIPEHLSNNPYQILQTSA</sequence>
<reference evidence="2" key="1">
    <citation type="submission" date="2023-01" db="EMBL/GenBank/DDBJ databases">
        <title>Complete genome sequence of Planctobacterium marinum strain Dej080120_11.</title>
        <authorList>
            <person name="Ueki S."/>
            <person name="Maruyama F."/>
        </authorList>
    </citation>
    <scope>NUCLEOTIDE SEQUENCE</scope>
    <source>
        <strain evidence="2">Dej080120_11</strain>
    </source>
</reference>
<feature type="compositionally biased region" description="Basic and acidic residues" evidence="1">
    <location>
        <begin position="378"/>
        <end position="396"/>
    </location>
</feature>
<gene>
    <name evidence="2" type="ORF">MACH26_32320</name>
</gene>
<proteinExistence type="predicted"/>
<dbReference type="Proteomes" id="UP001333710">
    <property type="component" value="Chromosome"/>
</dbReference>
<feature type="compositionally biased region" description="Polar residues" evidence="1">
    <location>
        <begin position="398"/>
        <end position="411"/>
    </location>
</feature>
<protein>
    <recommendedName>
        <fullName evidence="4">Flagellar hook-length control protein-like C-terminal domain-containing protein</fullName>
    </recommendedName>
</protein>
<dbReference type="AlphaFoldDB" id="A0AA48KQF2"/>
<evidence type="ECO:0008006" key="4">
    <source>
        <dbReference type="Google" id="ProtNLM"/>
    </source>
</evidence>
<name>A0AA48KQF2_9ALTE</name>
<organism evidence="2 3">
    <name type="scientific">Planctobacterium marinum</name>
    <dbReference type="NCBI Taxonomy" id="1631968"/>
    <lineage>
        <taxon>Bacteria</taxon>
        <taxon>Pseudomonadati</taxon>
        <taxon>Pseudomonadota</taxon>
        <taxon>Gammaproteobacteria</taxon>
        <taxon>Alteromonadales</taxon>
        <taxon>Alteromonadaceae</taxon>
        <taxon>Planctobacterium</taxon>
    </lineage>
</organism>
<dbReference type="KEGG" id="pmaw:MACH26_32320"/>
<feature type="compositionally biased region" description="Polar residues" evidence="1">
    <location>
        <begin position="418"/>
        <end position="432"/>
    </location>
</feature>
<evidence type="ECO:0000256" key="1">
    <source>
        <dbReference type="SAM" id="MobiDB-lite"/>
    </source>
</evidence>
<feature type="compositionally biased region" description="Polar residues" evidence="1">
    <location>
        <begin position="282"/>
        <end position="299"/>
    </location>
</feature>
<dbReference type="RefSeq" id="WP_338293808.1">
    <property type="nucleotide sequence ID" value="NZ_AP027272.1"/>
</dbReference>
<dbReference type="EMBL" id="AP027272">
    <property type="protein sequence ID" value="BDX07711.1"/>
    <property type="molecule type" value="Genomic_DNA"/>
</dbReference>
<feature type="region of interest" description="Disordered" evidence="1">
    <location>
        <begin position="691"/>
        <end position="711"/>
    </location>
</feature>
<feature type="region of interest" description="Disordered" evidence="1">
    <location>
        <begin position="373"/>
        <end position="432"/>
    </location>
</feature>
<evidence type="ECO:0000313" key="2">
    <source>
        <dbReference type="EMBL" id="BDX07711.1"/>
    </source>
</evidence>